<evidence type="ECO:0000256" key="6">
    <source>
        <dbReference type="ARBA" id="ARBA00022723"/>
    </source>
</evidence>
<keyword evidence="8 14" id="KW-0378">Hydrolase</keyword>
<evidence type="ECO:0000256" key="13">
    <source>
        <dbReference type="ARBA" id="ARBA00023136"/>
    </source>
</evidence>
<evidence type="ECO:0000256" key="1">
    <source>
        <dbReference type="ARBA" id="ARBA00004651"/>
    </source>
</evidence>
<dbReference type="STRING" id="617002.SAMN05660653_02216"/>
<sequence length="380" mass="42693">MFGKSIKLFKVFGFQFKVDPSWIIIAALVTWSLAVGFFPHVIEGLQPLDYWKLAIVGALGLFFSILFHEFWHSMVARRFGVEVSGITLFIFGGVAEMPQEPKTPKSEFWIAIAGPAASLFLALVFYLIYDFGFRFGMDEAVSSVFMYVALINLILAIFNLIPAFPMDGGRILRSALWSIKKDQRWATKISTNFGMVFGLVLIGLGLLNILTGNIVGGLWYSLIGMFIRYAARNSYQQLAVKHALAGEQVRTLMKPPVTIPSSISLQEMVEDYVYRYHHKFFPVQDGKDRVEGCITTKQVGELGKEEWPRTQVREIMIPCSVSNSVGPDEDVADVLRTMNATGLSRMMVMENERLLGIISLKDILGYLTARMELQGDRGLE</sequence>
<keyword evidence="10 14" id="KW-1133">Transmembrane helix</keyword>
<keyword evidence="5 14" id="KW-0812">Transmembrane</keyword>
<evidence type="ECO:0000256" key="15">
    <source>
        <dbReference type="PIRSR" id="PIRSR006404-1"/>
    </source>
</evidence>
<feature type="domain" description="CBS" evidence="18">
    <location>
        <begin position="316"/>
        <end position="373"/>
    </location>
</feature>
<feature type="binding site" evidence="16">
    <location>
        <position position="72"/>
    </location>
    <ligand>
        <name>Zn(2+)</name>
        <dbReference type="ChEBI" id="CHEBI:29105"/>
        <note>catalytic</note>
    </ligand>
</feature>
<keyword evidence="6 14" id="KW-0479">Metal-binding</keyword>
<name>A0A1G6DK31_9BACT</name>
<keyword evidence="12 17" id="KW-0129">CBS domain</keyword>
<feature type="active site" evidence="15">
    <location>
        <position position="69"/>
    </location>
</feature>
<evidence type="ECO:0000256" key="16">
    <source>
        <dbReference type="PIRSR" id="PIRSR006404-2"/>
    </source>
</evidence>
<dbReference type="InterPro" id="IPR008915">
    <property type="entry name" value="Peptidase_M50"/>
</dbReference>
<dbReference type="InterPro" id="IPR000644">
    <property type="entry name" value="CBS_dom"/>
</dbReference>
<dbReference type="SUPFAM" id="SSF54631">
    <property type="entry name" value="CBS-domain pair"/>
    <property type="match status" value="1"/>
</dbReference>
<evidence type="ECO:0000313" key="20">
    <source>
        <dbReference type="Proteomes" id="UP000198771"/>
    </source>
</evidence>
<protein>
    <recommendedName>
        <fullName evidence="14">Zinc metalloprotease</fullName>
    </recommendedName>
</protein>
<dbReference type="GO" id="GO:0006508">
    <property type="term" value="P:proteolysis"/>
    <property type="evidence" value="ECO:0007669"/>
    <property type="project" value="UniProtKB-KW"/>
</dbReference>
<evidence type="ECO:0000256" key="12">
    <source>
        <dbReference type="ARBA" id="ARBA00023122"/>
    </source>
</evidence>
<evidence type="ECO:0000256" key="7">
    <source>
        <dbReference type="ARBA" id="ARBA00022737"/>
    </source>
</evidence>
<feature type="transmembrane region" description="Helical" evidence="14">
    <location>
        <begin position="79"/>
        <end position="96"/>
    </location>
</feature>
<feature type="transmembrane region" description="Helical" evidence="14">
    <location>
        <begin position="50"/>
        <end position="67"/>
    </location>
</feature>
<evidence type="ECO:0000256" key="4">
    <source>
        <dbReference type="ARBA" id="ARBA00022670"/>
    </source>
</evidence>
<comment type="similarity">
    <text evidence="2 14">Belongs to the peptidase M50B family.</text>
</comment>
<dbReference type="Proteomes" id="UP000198771">
    <property type="component" value="Unassembled WGS sequence"/>
</dbReference>
<dbReference type="RefSeq" id="WP_092121473.1">
    <property type="nucleotide sequence ID" value="NZ_FMXO01000012.1"/>
</dbReference>
<proteinExistence type="inferred from homology"/>
<evidence type="ECO:0000256" key="3">
    <source>
        <dbReference type="ARBA" id="ARBA00022475"/>
    </source>
</evidence>
<dbReference type="Pfam" id="PF00571">
    <property type="entry name" value="CBS"/>
    <property type="match status" value="1"/>
</dbReference>
<gene>
    <name evidence="19" type="ORF">SAMN05660653_02216</name>
</gene>
<dbReference type="PIRSF" id="PIRSF006404">
    <property type="entry name" value="UCP006404_Pept_M50_CBS"/>
    <property type="match status" value="1"/>
</dbReference>
<organism evidence="19 20">
    <name type="scientific">Desulfonatronum thiosulfatophilum</name>
    <dbReference type="NCBI Taxonomy" id="617002"/>
    <lineage>
        <taxon>Bacteria</taxon>
        <taxon>Pseudomonadati</taxon>
        <taxon>Thermodesulfobacteriota</taxon>
        <taxon>Desulfovibrionia</taxon>
        <taxon>Desulfovibrionales</taxon>
        <taxon>Desulfonatronaceae</taxon>
        <taxon>Desulfonatronum</taxon>
    </lineage>
</organism>
<keyword evidence="4 14" id="KW-0645">Protease</keyword>
<feature type="binding site" evidence="16">
    <location>
        <position position="167"/>
    </location>
    <ligand>
        <name>Zn(2+)</name>
        <dbReference type="ChEBI" id="CHEBI:29105"/>
        <note>catalytic</note>
    </ligand>
</feature>
<keyword evidence="9 14" id="KW-0862">Zinc</keyword>
<reference evidence="19 20" key="1">
    <citation type="submission" date="2016-10" db="EMBL/GenBank/DDBJ databases">
        <authorList>
            <person name="de Groot N.N."/>
        </authorList>
    </citation>
    <scope>NUCLEOTIDE SEQUENCE [LARGE SCALE GENOMIC DNA]</scope>
    <source>
        <strain evidence="19 20">ASO4-2</strain>
    </source>
</reference>
<evidence type="ECO:0000256" key="8">
    <source>
        <dbReference type="ARBA" id="ARBA00022801"/>
    </source>
</evidence>
<dbReference type="CDD" id="cd06164">
    <property type="entry name" value="S2P-M50_SpoIVFB_CBS"/>
    <property type="match status" value="1"/>
</dbReference>
<dbReference type="PROSITE" id="PS51371">
    <property type="entry name" value="CBS"/>
    <property type="match status" value="2"/>
</dbReference>
<dbReference type="OrthoDB" id="9781963at2"/>
<evidence type="ECO:0000256" key="10">
    <source>
        <dbReference type="ARBA" id="ARBA00022989"/>
    </source>
</evidence>
<evidence type="ECO:0000259" key="18">
    <source>
        <dbReference type="PROSITE" id="PS51371"/>
    </source>
</evidence>
<comment type="cofactor">
    <cofactor evidence="14 16">
        <name>Zn(2+)</name>
        <dbReference type="ChEBI" id="CHEBI:29105"/>
    </cofactor>
    <text evidence="14 16">Binds 1 zinc ion per subunit.</text>
</comment>
<evidence type="ECO:0000313" key="19">
    <source>
        <dbReference type="EMBL" id="SDB45476.1"/>
    </source>
</evidence>
<dbReference type="GO" id="GO:0005886">
    <property type="term" value="C:plasma membrane"/>
    <property type="evidence" value="ECO:0007669"/>
    <property type="project" value="UniProtKB-SubCell"/>
</dbReference>
<comment type="subcellular location">
    <subcellularLocation>
        <location evidence="1 14">Cell membrane</location>
        <topology evidence="1 14">Multi-pass membrane protein</topology>
    </subcellularLocation>
</comment>
<evidence type="ECO:0000256" key="14">
    <source>
        <dbReference type="PIRNR" id="PIRNR006404"/>
    </source>
</evidence>
<feature type="transmembrane region" description="Helical" evidence="14">
    <location>
        <begin position="20"/>
        <end position="38"/>
    </location>
</feature>
<dbReference type="InterPro" id="IPR016483">
    <property type="entry name" value="UCP006404_Pept_M50_CBS"/>
</dbReference>
<evidence type="ECO:0000256" key="17">
    <source>
        <dbReference type="PROSITE-ProRule" id="PRU00703"/>
    </source>
</evidence>
<feature type="transmembrane region" description="Helical" evidence="14">
    <location>
        <begin position="108"/>
        <end position="129"/>
    </location>
</feature>
<keyword evidence="13 14" id="KW-0472">Membrane</keyword>
<keyword evidence="7" id="KW-0677">Repeat</keyword>
<keyword evidence="20" id="KW-1185">Reference proteome</keyword>
<keyword evidence="3 14" id="KW-1003">Cell membrane</keyword>
<dbReference type="PANTHER" id="PTHR39188">
    <property type="entry name" value="MEMBRANE-ASSOCIATED ZINC METALLOPROTEASE M50B"/>
    <property type="match status" value="1"/>
</dbReference>
<dbReference type="AlphaFoldDB" id="A0A1G6DK31"/>
<feature type="transmembrane region" description="Helical" evidence="14">
    <location>
        <begin position="144"/>
        <end position="164"/>
    </location>
</feature>
<dbReference type="Pfam" id="PF02163">
    <property type="entry name" value="Peptidase_M50"/>
    <property type="match status" value="2"/>
</dbReference>
<dbReference type="GO" id="GO:0046872">
    <property type="term" value="F:metal ion binding"/>
    <property type="evidence" value="ECO:0007669"/>
    <property type="project" value="UniProtKB-UniRule"/>
</dbReference>
<dbReference type="Gene3D" id="3.10.580.10">
    <property type="entry name" value="CBS-domain"/>
    <property type="match status" value="2"/>
</dbReference>
<evidence type="ECO:0000256" key="9">
    <source>
        <dbReference type="ARBA" id="ARBA00022833"/>
    </source>
</evidence>
<dbReference type="InterPro" id="IPR046342">
    <property type="entry name" value="CBS_dom_sf"/>
</dbReference>
<accession>A0A1G6DK31</accession>
<dbReference type="EMBL" id="FMXO01000012">
    <property type="protein sequence ID" value="SDB45476.1"/>
    <property type="molecule type" value="Genomic_DNA"/>
</dbReference>
<dbReference type="SMART" id="SM00116">
    <property type="entry name" value="CBS"/>
    <property type="match status" value="1"/>
</dbReference>
<dbReference type="PANTHER" id="PTHR39188:SF3">
    <property type="entry name" value="STAGE IV SPORULATION PROTEIN FB"/>
    <property type="match status" value="1"/>
</dbReference>
<keyword evidence="11 14" id="KW-0482">Metalloprotease</keyword>
<evidence type="ECO:0000256" key="2">
    <source>
        <dbReference type="ARBA" id="ARBA00007931"/>
    </source>
</evidence>
<dbReference type="GO" id="GO:0008237">
    <property type="term" value="F:metallopeptidase activity"/>
    <property type="evidence" value="ECO:0007669"/>
    <property type="project" value="UniProtKB-UniRule"/>
</dbReference>
<feature type="binding site" evidence="16">
    <location>
        <position position="68"/>
    </location>
    <ligand>
        <name>Zn(2+)</name>
        <dbReference type="ChEBI" id="CHEBI:29105"/>
        <note>catalytic</note>
    </ligand>
</feature>
<feature type="domain" description="CBS" evidence="18">
    <location>
        <begin position="252"/>
        <end position="309"/>
    </location>
</feature>
<evidence type="ECO:0000256" key="11">
    <source>
        <dbReference type="ARBA" id="ARBA00023049"/>
    </source>
</evidence>
<evidence type="ECO:0000256" key="5">
    <source>
        <dbReference type="ARBA" id="ARBA00022692"/>
    </source>
</evidence>